<evidence type="ECO:0000313" key="3">
    <source>
        <dbReference type="Proteomes" id="UP000297736"/>
    </source>
</evidence>
<feature type="domain" description="ORC1/DEAH AAA+ ATPase" evidence="1">
    <location>
        <begin position="97"/>
        <end position="230"/>
    </location>
</feature>
<protein>
    <submittedName>
        <fullName evidence="2">ATP/GTP-binding protein</fullName>
    </submittedName>
</protein>
<organism evidence="2 3">
    <name type="scientific">Brevibacterium aurantiacum</name>
    <dbReference type="NCBI Taxonomy" id="273384"/>
    <lineage>
        <taxon>Bacteria</taxon>
        <taxon>Bacillati</taxon>
        <taxon>Actinomycetota</taxon>
        <taxon>Actinomycetes</taxon>
        <taxon>Micrococcales</taxon>
        <taxon>Brevibacteriaceae</taxon>
        <taxon>Brevibacterium</taxon>
    </lineage>
</organism>
<accession>A0A4Z0KHK7</accession>
<dbReference type="GO" id="GO:0016887">
    <property type="term" value="F:ATP hydrolysis activity"/>
    <property type="evidence" value="ECO:0007669"/>
    <property type="project" value="InterPro"/>
</dbReference>
<comment type="caution">
    <text evidence="2">The sequence shown here is derived from an EMBL/GenBank/DDBJ whole genome shotgun (WGS) entry which is preliminary data.</text>
</comment>
<proteinExistence type="predicted"/>
<dbReference type="InterPro" id="IPR049945">
    <property type="entry name" value="AAA_22"/>
</dbReference>
<dbReference type="SUPFAM" id="SSF52540">
    <property type="entry name" value="P-loop containing nucleoside triphosphate hydrolases"/>
    <property type="match status" value="1"/>
</dbReference>
<sequence>MSNPYAEWLRLNETRLFNLGTKAGWIDFVNAGPRPDFPTLTPNQMADLDADTLDDYNQARNIWNANPATVKTPQLKHAHELIDQVMASAHRDGNSVRGSIALDALPGLGKTTIASSYARQFDLRQRRRYGNTTTDGHPRLPVAFIPLSAGMTLKQLNQKVLRFYGHPAASRASKAELGTLAMDCIHSAETRLIVFDDLHFINFNHRNGIEVSNHLKWFANESAATFIHVGVGLAQRQYFEEGAGGDPALSQTARRTTSCSVVPFTRSTQSAERAWNRLLTSFEAHLKLARKTEGALTALSEYLHDRTQGHIASLTNLLDRACAIAISSGDEAITYEILKKVTIDNAAETTSK</sequence>
<dbReference type="RefSeq" id="WP_135448045.1">
    <property type="nucleotide sequence ID" value="NZ_RHFF01000015.1"/>
</dbReference>
<dbReference type="InterPro" id="IPR027417">
    <property type="entry name" value="P-loop_NTPase"/>
</dbReference>
<dbReference type="Pfam" id="PF13401">
    <property type="entry name" value="AAA_22"/>
    <property type="match status" value="1"/>
</dbReference>
<reference evidence="2 3" key="1">
    <citation type="submission" date="2018-10" db="EMBL/GenBank/DDBJ databases">
        <title>Brevibacterium genomes from Austrain hard cheese rinds.</title>
        <authorList>
            <person name="Anast J.M."/>
            <person name="Dzieciol M."/>
            <person name="Schultz D.L."/>
            <person name="Mann E."/>
            <person name="Wagner M."/>
            <person name="Schmitz-Esser S."/>
        </authorList>
    </citation>
    <scope>NUCLEOTIDE SEQUENCE [LARGE SCALE GENOMIC DNA]</scope>
    <source>
        <strain evidence="2 3">L261</strain>
    </source>
</reference>
<dbReference type="Gene3D" id="3.40.50.300">
    <property type="entry name" value="P-loop containing nucleotide triphosphate hydrolases"/>
    <property type="match status" value="1"/>
</dbReference>
<evidence type="ECO:0000259" key="1">
    <source>
        <dbReference type="Pfam" id="PF13401"/>
    </source>
</evidence>
<dbReference type="EMBL" id="RHFF01000015">
    <property type="protein sequence ID" value="TGD37558.1"/>
    <property type="molecule type" value="Genomic_DNA"/>
</dbReference>
<dbReference type="AlphaFoldDB" id="A0A4Z0KHK7"/>
<evidence type="ECO:0000313" key="2">
    <source>
        <dbReference type="EMBL" id="TGD37558.1"/>
    </source>
</evidence>
<name>A0A4Z0KHK7_BREAU</name>
<gene>
    <name evidence="2" type="ORF">EB834_14705</name>
</gene>
<dbReference type="Proteomes" id="UP000297736">
    <property type="component" value="Unassembled WGS sequence"/>
</dbReference>